<evidence type="ECO:0000313" key="2">
    <source>
        <dbReference type="EMBL" id="MCD9561503.1"/>
    </source>
</evidence>
<reference evidence="2 3" key="1">
    <citation type="journal article" date="2021" name="BMC Genomics">
        <title>Datura genome reveals duplications of psychoactive alkaloid biosynthetic genes and high mutation rate following tissue culture.</title>
        <authorList>
            <person name="Rajewski A."/>
            <person name="Carter-House D."/>
            <person name="Stajich J."/>
            <person name="Litt A."/>
        </authorList>
    </citation>
    <scope>NUCLEOTIDE SEQUENCE [LARGE SCALE GENOMIC DNA]</scope>
    <source>
        <strain evidence="2">AR-01</strain>
    </source>
</reference>
<dbReference type="InterPro" id="IPR040256">
    <property type="entry name" value="At4g02000-like"/>
</dbReference>
<evidence type="ECO:0000313" key="3">
    <source>
        <dbReference type="Proteomes" id="UP000823775"/>
    </source>
</evidence>
<sequence length="198" mass="21970">MEPPAGILLATNEENSKPMEGGTTAIEQKNDKKSYANSLTDPSLSKGLPYHMHSWHYIKQIVGTIRTPLCMVAAISSKTRPSMVKVRVELDLLKSHPDYVWINLEDENTPLKGGKNQNATRMAMEQYEKKYEQGSKVGNPTQDTTSSKGKDKSNGIGVAKGIVAQPMPEVTKEYNQTNGMNDIQDKQRSNKTTKDTNN</sequence>
<feature type="region of interest" description="Disordered" evidence="1">
    <location>
        <begin position="1"/>
        <end position="22"/>
    </location>
</feature>
<evidence type="ECO:0000256" key="1">
    <source>
        <dbReference type="SAM" id="MobiDB-lite"/>
    </source>
</evidence>
<protein>
    <submittedName>
        <fullName evidence="2">Uncharacterized protein</fullName>
    </submittedName>
</protein>
<feature type="region of interest" description="Disordered" evidence="1">
    <location>
        <begin position="131"/>
        <end position="198"/>
    </location>
</feature>
<gene>
    <name evidence="2" type="ORF">HAX54_020631</name>
</gene>
<keyword evidence="3" id="KW-1185">Reference proteome</keyword>
<feature type="compositionally biased region" description="Basic and acidic residues" evidence="1">
    <location>
        <begin position="183"/>
        <end position="198"/>
    </location>
</feature>
<dbReference type="EMBL" id="JACEIK010002489">
    <property type="protein sequence ID" value="MCD9561503.1"/>
    <property type="molecule type" value="Genomic_DNA"/>
</dbReference>
<dbReference type="PANTHER" id="PTHR31286">
    <property type="entry name" value="GLYCINE-RICH CELL WALL STRUCTURAL PROTEIN 1.8-LIKE"/>
    <property type="match status" value="1"/>
</dbReference>
<organism evidence="2 3">
    <name type="scientific">Datura stramonium</name>
    <name type="common">Jimsonweed</name>
    <name type="synonym">Common thornapple</name>
    <dbReference type="NCBI Taxonomy" id="4076"/>
    <lineage>
        <taxon>Eukaryota</taxon>
        <taxon>Viridiplantae</taxon>
        <taxon>Streptophyta</taxon>
        <taxon>Embryophyta</taxon>
        <taxon>Tracheophyta</taxon>
        <taxon>Spermatophyta</taxon>
        <taxon>Magnoliopsida</taxon>
        <taxon>eudicotyledons</taxon>
        <taxon>Gunneridae</taxon>
        <taxon>Pentapetalae</taxon>
        <taxon>asterids</taxon>
        <taxon>lamiids</taxon>
        <taxon>Solanales</taxon>
        <taxon>Solanaceae</taxon>
        <taxon>Solanoideae</taxon>
        <taxon>Datureae</taxon>
        <taxon>Datura</taxon>
    </lineage>
</organism>
<comment type="caution">
    <text evidence="2">The sequence shown here is derived from an EMBL/GenBank/DDBJ whole genome shotgun (WGS) entry which is preliminary data.</text>
</comment>
<dbReference type="Proteomes" id="UP000823775">
    <property type="component" value="Unassembled WGS sequence"/>
</dbReference>
<feature type="compositionally biased region" description="Polar residues" evidence="1">
    <location>
        <begin position="136"/>
        <end position="147"/>
    </location>
</feature>
<name>A0ABS8UT28_DATST</name>
<dbReference type="PANTHER" id="PTHR31286:SF164">
    <property type="entry name" value="ZINC FINGER, CCHC-TYPE"/>
    <property type="match status" value="1"/>
</dbReference>
<accession>A0ABS8UT28</accession>
<proteinExistence type="predicted"/>